<comment type="caution">
    <text evidence="12">The sequence shown here is derived from an EMBL/GenBank/DDBJ whole genome shotgun (WGS) entry which is preliminary data.</text>
</comment>
<keyword evidence="4 9" id="KW-0238">DNA-binding</keyword>
<comment type="subcellular location">
    <subcellularLocation>
        <location evidence="1 9 10">Nucleus</location>
    </subcellularLocation>
</comment>
<dbReference type="Gene3D" id="1.10.10.60">
    <property type="entry name" value="Homeodomain-like"/>
    <property type="match status" value="1"/>
</dbReference>
<proteinExistence type="inferred from homology"/>
<sequence>MARPTRWSPTPEQLMFLEEMYRKGLRNPNATQIKTITSHLSSFGKIEGKNVFYWFQNHKARDRQKLKKKLLAQMNQQQILAPHHHHQYPIDAHSTTTTSNSNNNTNTNTLFQFPNDSSSCAVVNQICPFTSTGLLQEGGTKEASSQVMTYLYPMDLSRPADQNVENCMIRPYGKDWILMMNITPNNVPCCVNRPLKTLPLFPITTTDGLKDQTTSPTLSL</sequence>
<evidence type="ECO:0000259" key="11">
    <source>
        <dbReference type="PROSITE" id="PS50071"/>
    </source>
</evidence>
<keyword evidence="5 9" id="KW-0371">Homeobox</keyword>
<dbReference type="CDD" id="cd00086">
    <property type="entry name" value="homeodomain"/>
    <property type="match status" value="1"/>
</dbReference>
<evidence type="ECO:0000313" key="12">
    <source>
        <dbReference type="EMBL" id="MCD7449901.1"/>
    </source>
</evidence>
<evidence type="ECO:0000256" key="9">
    <source>
        <dbReference type="PROSITE-ProRule" id="PRU00108"/>
    </source>
</evidence>
<keyword evidence="7 9" id="KW-0539">Nucleus</keyword>
<gene>
    <name evidence="12" type="ORF">HAX54_002204</name>
</gene>
<evidence type="ECO:0000256" key="2">
    <source>
        <dbReference type="ARBA" id="ARBA00022473"/>
    </source>
</evidence>
<evidence type="ECO:0000256" key="3">
    <source>
        <dbReference type="ARBA" id="ARBA00023015"/>
    </source>
</evidence>
<evidence type="ECO:0000313" key="13">
    <source>
        <dbReference type="Proteomes" id="UP000823775"/>
    </source>
</evidence>
<keyword evidence="3" id="KW-0805">Transcription regulation</keyword>
<dbReference type="Proteomes" id="UP000823775">
    <property type="component" value="Unassembled WGS sequence"/>
</dbReference>
<evidence type="ECO:0000256" key="1">
    <source>
        <dbReference type="ARBA" id="ARBA00004123"/>
    </source>
</evidence>
<evidence type="ECO:0000256" key="8">
    <source>
        <dbReference type="ARBA" id="ARBA00024040"/>
    </source>
</evidence>
<organism evidence="12 13">
    <name type="scientific">Datura stramonium</name>
    <name type="common">Jimsonweed</name>
    <name type="synonym">Common thornapple</name>
    <dbReference type="NCBI Taxonomy" id="4076"/>
    <lineage>
        <taxon>Eukaryota</taxon>
        <taxon>Viridiplantae</taxon>
        <taxon>Streptophyta</taxon>
        <taxon>Embryophyta</taxon>
        <taxon>Tracheophyta</taxon>
        <taxon>Spermatophyta</taxon>
        <taxon>Magnoliopsida</taxon>
        <taxon>eudicotyledons</taxon>
        <taxon>Gunneridae</taxon>
        <taxon>Pentapetalae</taxon>
        <taxon>asterids</taxon>
        <taxon>lamiids</taxon>
        <taxon>Solanales</taxon>
        <taxon>Solanaceae</taxon>
        <taxon>Solanoideae</taxon>
        <taxon>Datureae</taxon>
        <taxon>Datura</taxon>
    </lineage>
</organism>
<keyword evidence="13" id="KW-1185">Reference proteome</keyword>
<dbReference type="SMART" id="SM00389">
    <property type="entry name" value="HOX"/>
    <property type="match status" value="1"/>
</dbReference>
<evidence type="ECO:0000256" key="7">
    <source>
        <dbReference type="ARBA" id="ARBA00023242"/>
    </source>
</evidence>
<dbReference type="SUPFAM" id="SSF46689">
    <property type="entry name" value="Homeodomain-like"/>
    <property type="match status" value="1"/>
</dbReference>
<evidence type="ECO:0000256" key="6">
    <source>
        <dbReference type="ARBA" id="ARBA00023163"/>
    </source>
</evidence>
<dbReference type="InterPro" id="IPR001356">
    <property type="entry name" value="HD"/>
</dbReference>
<dbReference type="InterPro" id="IPR009057">
    <property type="entry name" value="Homeodomain-like_sf"/>
</dbReference>
<comment type="similarity">
    <text evidence="8">Belongs to the WUS homeobox family.</text>
</comment>
<protein>
    <recommendedName>
        <fullName evidence="11">Homeobox domain-containing protein</fullName>
    </recommendedName>
</protein>
<dbReference type="EMBL" id="JACEIK010000110">
    <property type="protein sequence ID" value="MCD7449901.1"/>
    <property type="molecule type" value="Genomic_DNA"/>
</dbReference>
<dbReference type="PANTHER" id="PTHR45940">
    <property type="entry name" value="WUSCHEL-RELATED HOMEOBOX 1-RELATED"/>
    <property type="match status" value="1"/>
</dbReference>
<dbReference type="PROSITE" id="PS50071">
    <property type="entry name" value="HOMEOBOX_2"/>
    <property type="match status" value="1"/>
</dbReference>
<evidence type="ECO:0000256" key="10">
    <source>
        <dbReference type="RuleBase" id="RU000682"/>
    </source>
</evidence>
<dbReference type="InterPro" id="IPR044555">
    <property type="entry name" value="WUSCHEL-like"/>
</dbReference>
<keyword evidence="6" id="KW-0804">Transcription</keyword>
<feature type="domain" description="Homeobox" evidence="11">
    <location>
        <begin position="1"/>
        <end position="65"/>
    </location>
</feature>
<dbReference type="PANTHER" id="PTHR45940:SF25">
    <property type="entry name" value="WOX3B"/>
    <property type="match status" value="1"/>
</dbReference>
<dbReference type="Pfam" id="PF00046">
    <property type="entry name" value="Homeodomain"/>
    <property type="match status" value="1"/>
</dbReference>
<evidence type="ECO:0000256" key="5">
    <source>
        <dbReference type="ARBA" id="ARBA00023155"/>
    </source>
</evidence>
<evidence type="ECO:0000256" key="4">
    <source>
        <dbReference type="ARBA" id="ARBA00023125"/>
    </source>
</evidence>
<name>A0ABS8RT07_DATST</name>
<reference evidence="12 13" key="1">
    <citation type="journal article" date="2021" name="BMC Genomics">
        <title>Datura genome reveals duplications of psychoactive alkaloid biosynthetic genes and high mutation rate following tissue culture.</title>
        <authorList>
            <person name="Rajewski A."/>
            <person name="Carter-House D."/>
            <person name="Stajich J."/>
            <person name="Litt A."/>
        </authorList>
    </citation>
    <scope>NUCLEOTIDE SEQUENCE [LARGE SCALE GENOMIC DNA]</scope>
    <source>
        <strain evidence="12">AR-01</strain>
    </source>
</reference>
<feature type="DNA-binding region" description="Homeobox" evidence="9">
    <location>
        <begin position="3"/>
        <end position="66"/>
    </location>
</feature>
<accession>A0ABS8RT07</accession>
<keyword evidence="2" id="KW-0217">Developmental protein</keyword>